<protein>
    <submittedName>
        <fullName evidence="2">Uncharacterized protein</fullName>
    </submittedName>
</protein>
<evidence type="ECO:0000313" key="4">
    <source>
        <dbReference type="Proteomes" id="UP001163632"/>
    </source>
</evidence>
<evidence type="ECO:0000313" key="3">
    <source>
        <dbReference type="Proteomes" id="UP001163283"/>
    </source>
</evidence>
<dbReference type="EMBL" id="CP087830">
    <property type="protein sequence ID" value="UZA03072.1"/>
    <property type="molecule type" value="Genomic_DNA"/>
</dbReference>
<gene>
    <name evidence="1" type="ORF">LP092_14265</name>
    <name evidence="2" type="ORF">LP129_01085</name>
</gene>
<dbReference type="EMBL" id="CP087781">
    <property type="protein sequence ID" value="UZA51796.1"/>
    <property type="molecule type" value="Genomic_DNA"/>
</dbReference>
<evidence type="ECO:0000313" key="1">
    <source>
        <dbReference type="EMBL" id="UZA03072.1"/>
    </source>
</evidence>
<dbReference type="AlphaFoldDB" id="A0AAQ2T2M7"/>
<dbReference type="GeneID" id="77187341"/>
<organism evidence="2 3">
    <name type="scientific">Moraxella bovis</name>
    <dbReference type="NCBI Taxonomy" id="476"/>
    <lineage>
        <taxon>Bacteria</taxon>
        <taxon>Pseudomonadati</taxon>
        <taxon>Pseudomonadota</taxon>
        <taxon>Gammaproteobacteria</taxon>
        <taxon>Moraxellales</taxon>
        <taxon>Moraxellaceae</taxon>
        <taxon>Moraxella</taxon>
    </lineage>
</organism>
<reference evidence="2 3" key="1">
    <citation type="journal article" date="2022" name="BMC Microbiol.">
        <title>Whole genome sequencing of Moraxella bovis strains from North America reveals two genotypes with different genetic determinants.</title>
        <authorList>
            <person name="Wynn E.L."/>
            <person name="Hille M.M."/>
            <person name="Loy J.D."/>
            <person name="Schuller G."/>
            <person name="Kuhn K.L."/>
            <person name="Dickey A.M."/>
            <person name="Bono J.L."/>
            <person name="Clawson M.L."/>
        </authorList>
    </citation>
    <scope>NUCLEOTIDE SEQUENCE [LARGE SCALE GENOMIC DNA]</scope>
    <source>
        <strain evidence="1">SAM102599</strain>
        <strain evidence="2 3">SAM57978</strain>
    </source>
</reference>
<dbReference type="Proteomes" id="UP001163632">
    <property type="component" value="Chromosome"/>
</dbReference>
<sequence length="156" mass="17932">MHIWFEGVLAEENIHNHRWDYTSHILLGELNSETWQESFPHHDNAQPLDCYLYTAKSQNKPAQTAYLGKKYLTKTKTHHHVCGDTYHLSSNTLHKIIAGQKSMTATIICTTPTTNLQNLLFPTSNNPNINPTYITTNQLKEHLNTFITHTQSMEKS</sequence>
<dbReference type="Proteomes" id="UP001163283">
    <property type="component" value="Chromosome"/>
</dbReference>
<proteinExistence type="predicted"/>
<dbReference type="RefSeq" id="WP_264676039.1">
    <property type="nucleotide sequence ID" value="NZ_CP087765.1"/>
</dbReference>
<keyword evidence="4" id="KW-1185">Reference proteome</keyword>
<evidence type="ECO:0000313" key="2">
    <source>
        <dbReference type="EMBL" id="UZA51796.1"/>
    </source>
</evidence>
<name>A0AAQ2T2M7_MORBO</name>
<accession>A0AAQ2T2M7</accession>